<dbReference type="PROSITE" id="PS50927">
    <property type="entry name" value="BULB_LECTIN"/>
    <property type="match status" value="1"/>
</dbReference>
<accession>A0ABQ9BN36</accession>
<evidence type="ECO:0000256" key="7">
    <source>
        <dbReference type="ARBA" id="ARBA00022741"/>
    </source>
</evidence>
<keyword evidence="23" id="KW-1185">Reference proteome</keyword>
<keyword evidence="3" id="KW-0245">EGF-like domain</keyword>
<dbReference type="Pfam" id="PF00069">
    <property type="entry name" value="Pkinase"/>
    <property type="match status" value="1"/>
</dbReference>
<evidence type="ECO:0000256" key="8">
    <source>
        <dbReference type="ARBA" id="ARBA00022777"/>
    </source>
</evidence>
<dbReference type="Gene3D" id="3.30.200.20">
    <property type="entry name" value="Phosphorylase Kinase, domain 1"/>
    <property type="match status" value="1"/>
</dbReference>
<dbReference type="PIRSF" id="PIRSF000641">
    <property type="entry name" value="SRK"/>
    <property type="match status" value="1"/>
</dbReference>
<evidence type="ECO:0000256" key="5">
    <source>
        <dbReference type="ARBA" id="ARBA00022692"/>
    </source>
</evidence>
<dbReference type="EC" id="2.7.11.1" evidence="17"/>
<dbReference type="CDD" id="cd00028">
    <property type="entry name" value="B_lectin"/>
    <property type="match status" value="1"/>
</dbReference>
<dbReference type="SMART" id="SM00220">
    <property type="entry name" value="S_TKc"/>
    <property type="match status" value="1"/>
</dbReference>
<feature type="transmembrane region" description="Helical" evidence="18">
    <location>
        <begin position="452"/>
        <end position="474"/>
    </location>
</feature>
<dbReference type="SMART" id="SM00108">
    <property type="entry name" value="B_lectin"/>
    <property type="match status" value="1"/>
</dbReference>
<comment type="similarity">
    <text evidence="17">Belongs to the protein kinase superfamily. Ser/Thr protein kinase family.</text>
</comment>
<gene>
    <name evidence="22" type="ORF">OIU77_026395</name>
</gene>
<keyword evidence="7 17" id="KW-0547">Nucleotide-binding</keyword>
<keyword evidence="13" id="KW-0675">Receptor</keyword>
<dbReference type="InterPro" id="IPR011009">
    <property type="entry name" value="Kinase-like_dom_sf"/>
</dbReference>
<keyword evidence="2 17" id="KW-0723">Serine/threonine-protein kinase</keyword>
<sequence>MNLQLPYCFCFFLLLQLPFSTNGQAYKNVSLGSSLTAASGDLPWTSPSGEFAFGFQQVGDAGYLLAIWFNKIPERTIVWSANRNNLAQRGSTVQLTADGQLVLNDRSGTRIRNTAYLGGSGAAYGAMLDTGNFVLSGQAGDTLWQSFDQPTDTLLPTQILKSGAQLIAPYLEKNYSDGRFKLILQDDGNLVMYTTAYPLTTSNFPYWSTGSSLGSGNRLIFNQSGYMYVVASNGTILNRVFSNPVPLQDFYHRATIDYDGVFRQYVYPKSASSGKRWALALTTSTNFVPPDICLAISYPLGSGACGFNSLCELGDDQRPSCRCPTGYSFYDQDDERKGCKKNFISQDCGHPSQEIDNFEIRDMLNTNFPHTDYGYFKSSIVDEEWCRQACLSDCYCDVATFQVGQCWKKRGPLSNGVTDPRILDKALLKVRKGNRTEELAQKKSAKKSDRSALIISGSVLLGSSIFLNVLYVFFTNRKKQKMIPQHHVMRDMNLQNFTYNELETATGGFDEELGRGAFGPVYKGVLGGEDKQIIAVKKLEKMAGEGETEFKTEVKVIGRTSHKNLVQLVGFCNQGQHRLLVYEYMSNGSLSNYIFGDSRPNWHRRMEIAFGVARGLLYLHEECSSQIIHCDIKPQNILLDESFNARISDFGLAKLLKTEQSKTITAIRGTKGYVAPEWFKNLPVTTKVDTYSFGILLLELVCCRKNFEIDAREEHQIVLADWACDCFKEGKLNLLVEEDEEAMEDMKRVERFVMVAIWCIQEDPSLRPAMKKVVQMLEGVQVSVPPDPSSFFSTI</sequence>
<reference evidence="22" key="2">
    <citation type="journal article" date="2023" name="Int. J. Mol. Sci.">
        <title>De Novo Assembly and Annotation of 11 Diverse Shrub Willow (Salix) Genomes Reveals Novel Gene Organization in Sex-Linked Regions.</title>
        <authorList>
            <person name="Hyden B."/>
            <person name="Feng K."/>
            <person name="Yates T.B."/>
            <person name="Jawdy S."/>
            <person name="Cereghino C."/>
            <person name="Smart L.B."/>
            <person name="Muchero W."/>
        </authorList>
    </citation>
    <scope>NUCLEOTIDE SEQUENCE</scope>
    <source>
        <tissue evidence="22">Shoot tip</tissue>
    </source>
</reference>
<evidence type="ECO:0000256" key="9">
    <source>
        <dbReference type="ARBA" id="ARBA00022840"/>
    </source>
</evidence>
<dbReference type="Pfam" id="PF01453">
    <property type="entry name" value="B_lectin"/>
    <property type="match status" value="1"/>
</dbReference>
<dbReference type="InterPro" id="IPR008271">
    <property type="entry name" value="Ser/Thr_kinase_AS"/>
</dbReference>
<dbReference type="Proteomes" id="UP001141253">
    <property type="component" value="Chromosome 3"/>
</dbReference>
<evidence type="ECO:0000256" key="10">
    <source>
        <dbReference type="ARBA" id="ARBA00022989"/>
    </source>
</evidence>
<evidence type="ECO:0000256" key="18">
    <source>
        <dbReference type="SAM" id="Phobius"/>
    </source>
</evidence>
<dbReference type="EMBL" id="JAPFFI010000007">
    <property type="protein sequence ID" value="KAJ6387817.1"/>
    <property type="molecule type" value="Genomic_DNA"/>
</dbReference>
<keyword evidence="5 18" id="KW-0812">Transmembrane</keyword>
<reference evidence="22" key="1">
    <citation type="submission" date="2022-10" db="EMBL/GenBank/DDBJ databases">
        <authorList>
            <person name="Hyden B.L."/>
            <person name="Feng K."/>
            <person name="Yates T."/>
            <person name="Jawdy S."/>
            <person name="Smart L.B."/>
            <person name="Muchero W."/>
        </authorList>
    </citation>
    <scope>NUCLEOTIDE SEQUENCE</scope>
    <source>
        <tissue evidence="22">Shoot tip</tissue>
    </source>
</reference>
<dbReference type="Gene3D" id="1.10.510.10">
    <property type="entry name" value="Transferase(Phosphotransferase) domain 1"/>
    <property type="match status" value="1"/>
</dbReference>
<proteinExistence type="inferred from homology"/>
<comment type="catalytic activity">
    <reaction evidence="15 17">
        <text>L-threonyl-[protein] + ATP = O-phospho-L-threonyl-[protein] + ADP + H(+)</text>
        <dbReference type="Rhea" id="RHEA:46608"/>
        <dbReference type="Rhea" id="RHEA-COMP:11060"/>
        <dbReference type="Rhea" id="RHEA-COMP:11605"/>
        <dbReference type="ChEBI" id="CHEBI:15378"/>
        <dbReference type="ChEBI" id="CHEBI:30013"/>
        <dbReference type="ChEBI" id="CHEBI:30616"/>
        <dbReference type="ChEBI" id="CHEBI:61977"/>
        <dbReference type="ChEBI" id="CHEBI:456216"/>
        <dbReference type="EC" id="2.7.11.1"/>
    </reaction>
</comment>
<keyword evidence="9 17" id="KW-0067">ATP-binding</keyword>
<dbReference type="PANTHER" id="PTHR47976">
    <property type="entry name" value="G-TYPE LECTIN S-RECEPTOR-LIKE SERINE/THREONINE-PROTEIN KINASE SD2-5"/>
    <property type="match status" value="1"/>
</dbReference>
<evidence type="ECO:0000256" key="19">
    <source>
        <dbReference type="SAM" id="SignalP"/>
    </source>
</evidence>
<evidence type="ECO:0000259" key="20">
    <source>
        <dbReference type="PROSITE" id="PS50011"/>
    </source>
</evidence>
<feature type="signal peptide" evidence="19">
    <location>
        <begin position="1"/>
        <end position="23"/>
    </location>
</feature>
<comment type="subcellular location">
    <subcellularLocation>
        <location evidence="1">Membrane</location>
        <topology evidence="1">Single-pass membrane protein</topology>
    </subcellularLocation>
</comment>
<evidence type="ECO:0000256" key="16">
    <source>
        <dbReference type="ARBA" id="ARBA00048679"/>
    </source>
</evidence>
<evidence type="ECO:0000313" key="22">
    <source>
        <dbReference type="EMBL" id="KAJ6387817.1"/>
    </source>
</evidence>
<feature type="domain" description="Protein kinase" evidence="20">
    <location>
        <begin position="507"/>
        <end position="792"/>
    </location>
</feature>
<evidence type="ECO:0000259" key="21">
    <source>
        <dbReference type="PROSITE" id="PS50927"/>
    </source>
</evidence>
<feature type="domain" description="Bulb-type lectin" evidence="21">
    <location>
        <begin position="28"/>
        <end position="148"/>
    </location>
</feature>
<dbReference type="PANTHER" id="PTHR47976:SF47">
    <property type="entry name" value="RECEPTOR-LIKE SERINE_THREONINE-PROTEIN KINASE"/>
    <property type="match status" value="1"/>
</dbReference>
<comment type="catalytic activity">
    <reaction evidence="16 17">
        <text>L-seryl-[protein] + ATP = O-phospho-L-seryl-[protein] + ADP + H(+)</text>
        <dbReference type="Rhea" id="RHEA:17989"/>
        <dbReference type="Rhea" id="RHEA-COMP:9863"/>
        <dbReference type="Rhea" id="RHEA-COMP:11604"/>
        <dbReference type="ChEBI" id="CHEBI:15378"/>
        <dbReference type="ChEBI" id="CHEBI:29999"/>
        <dbReference type="ChEBI" id="CHEBI:30616"/>
        <dbReference type="ChEBI" id="CHEBI:83421"/>
        <dbReference type="ChEBI" id="CHEBI:456216"/>
        <dbReference type="EC" id="2.7.11.1"/>
    </reaction>
</comment>
<keyword evidence="12" id="KW-1015">Disulfide bond</keyword>
<evidence type="ECO:0000256" key="2">
    <source>
        <dbReference type="ARBA" id="ARBA00022527"/>
    </source>
</evidence>
<evidence type="ECO:0000256" key="15">
    <source>
        <dbReference type="ARBA" id="ARBA00047899"/>
    </source>
</evidence>
<dbReference type="SUPFAM" id="SSF51110">
    <property type="entry name" value="alpha-D-mannose-specific plant lectins"/>
    <property type="match status" value="2"/>
</dbReference>
<dbReference type="SUPFAM" id="SSF56112">
    <property type="entry name" value="Protein kinase-like (PK-like)"/>
    <property type="match status" value="1"/>
</dbReference>
<organism evidence="22 23">
    <name type="scientific">Salix suchowensis</name>
    <dbReference type="NCBI Taxonomy" id="1278906"/>
    <lineage>
        <taxon>Eukaryota</taxon>
        <taxon>Viridiplantae</taxon>
        <taxon>Streptophyta</taxon>
        <taxon>Embryophyta</taxon>
        <taxon>Tracheophyta</taxon>
        <taxon>Spermatophyta</taxon>
        <taxon>Magnoliopsida</taxon>
        <taxon>eudicotyledons</taxon>
        <taxon>Gunneridae</taxon>
        <taxon>Pentapetalae</taxon>
        <taxon>rosids</taxon>
        <taxon>fabids</taxon>
        <taxon>Malpighiales</taxon>
        <taxon>Salicaceae</taxon>
        <taxon>Saliceae</taxon>
        <taxon>Salix</taxon>
    </lineage>
</organism>
<dbReference type="InterPro" id="IPR024171">
    <property type="entry name" value="SRK-like_kinase"/>
</dbReference>
<keyword evidence="8 17" id="KW-0418">Kinase</keyword>
<keyword evidence="14" id="KW-0325">Glycoprotein</keyword>
<feature type="chain" id="PRO_5046070705" description="Receptor-like serine/threonine-protein kinase" evidence="19">
    <location>
        <begin position="24"/>
        <end position="795"/>
    </location>
</feature>
<comment type="caution">
    <text evidence="22">The sequence shown here is derived from an EMBL/GenBank/DDBJ whole genome shotgun (WGS) entry which is preliminary data.</text>
</comment>
<dbReference type="InterPro" id="IPR051343">
    <property type="entry name" value="G-type_lectin_kinases/EP1-like"/>
</dbReference>
<keyword evidence="11 18" id="KW-0472">Membrane</keyword>
<name>A0ABQ9BN36_9ROSI</name>
<evidence type="ECO:0000256" key="1">
    <source>
        <dbReference type="ARBA" id="ARBA00004167"/>
    </source>
</evidence>
<evidence type="ECO:0000256" key="14">
    <source>
        <dbReference type="ARBA" id="ARBA00023180"/>
    </source>
</evidence>
<dbReference type="PROSITE" id="PS00108">
    <property type="entry name" value="PROTEIN_KINASE_ST"/>
    <property type="match status" value="1"/>
</dbReference>
<evidence type="ECO:0000256" key="12">
    <source>
        <dbReference type="ARBA" id="ARBA00023157"/>
    </source>
</evidence>
<keyword evidence="6 19" id="KW-0732">Signal</keyword>
<dbReference type="InterPro" id="IPR000719">
    <property type="entry name" value="Prot_kinase_dom"/>
</dbReference>
<evidence type="ECO:0000313" key="23">
    <source>
        <dbReference type="Proteomes" id="UP001141253"/>
    </source>
</evidence>
<evidence type="ECO:0000256" key="6">
    <source>
        <dbReference type="ARBA" id="ARBA00022729"/>
    </source>
</evidence>
<dbReference type="Gene3D" id="2.90.10.10">
    <property type="entry name" value="Bulb-type lectin domain"/>
    <property type="match status" value="2"/>
</dbReference>
<keyword evidence="10 18" id="KW-1133">Transmembrane helix</keyword>
<dbReference type="PROSITE" id="PS50011">
    <property type="entry name" value="PROTEIN_KINASE_DOM"/>
    <property type="match status" value="1"/>
</dbReference>
<evidence type="ECO:0000256" key="4">
    <source>
        <dbReference type="ARBA" id="ARBA00022679"/>
    </source>
</evidence>
<evidence type="ECO:0000256" key="3">
    <source>
        <dbReference type="ARBA" id="ARBA00022536"/>
    </source>
</evidence>
<evidence type="ECO:0000256" key="11">
    <source>
        <dbReference type="ARBA" id="ARBA00023136"/>
    </source>
</evidence>
<dbReference type="CDD" id="cd14066">
    <property type="entry name" value="STKc_IRAK"/>
    <property type="match status" value="1"/>
</dbReference>
<protein>
    <recommendedName>
        <fullName evidence="17">Receptor-like serine/threonine-protein kinase</fullName>
        <ecNumber evidence="17">2.7.11.1</ecNumber>
    </recommendedName>
</protein>
<evidence type="ECO:0000256" key="17">
    <source>
        <dbReference type="PIRNR" id="PIRNR000641"/>
    </source>
</evidence>
<evidence type="ECO:0000256" key="13">
    <source>
        <dbReference type="ARBA" id="ARBA00023170"/>
    </source>
</evidence>
<dbReference type="InterPro" id="IPR036426">
    <property type="entry name" value="Bulb-type_lectin_dom_sf"/>
</dbReference>
<keyword evidence="4 17" id="KW-0808">Transferase</keyword>
<dbReference type="InterPro" id="IPR001480">
    <property type="entry name" value="Bulb-type_lectin_dom"/>
</dbReference>